<dbReference type="InterPro" id="IPR036291">
    <property type="entry name" value="NAD(P)-bd_dom_sf"/>
</dbReference>
<keyword evidence="2" id="KW-0862">Zinc</keyword>
<dbReference type="SUPFAM" id="SSF51735">
    <property type="entry name" value="NAD(P)-binding Rossmann-fold domains"/>
    <property type="match status" value="1"/>
</dbReference>
<dbReference type="Gene3D" id="3.90.180.10">
    <property type="entry name" value="Medium-chain alcohol dehydrogenases, catalytic domain"/>
    <property type="match status" value="1"/>
</dbReference>
<dbReference type="Proteomes" id="UP000006643">
    <property type="component" value="Unassembled WGS sequence"/>
</dbReference>
<dbReference type="GO" id="GO:0016616">
    <property type="term" value="F:oxidoreductase activity, acting on the CH-OH group of donors, NAD or NADP as acceptor"/>
    <property type="evidence" value="ECO:0007669"/>
    <property type="project" value="InterPro"/>
</dbReference>
<accession>D0NWU7</accession>
<dbReference type="PANTHER" id="PTHR42683">
    <property type="entry name" value="ALDEHYDE REDUCTASE"/>
    <property type="match status" value="1"/>
</dbReference>
<keyword evidence="6" id="KW-1185">Reference proteome</keyword>
<dbReference type="STRING" id="403677.D0NWU7"/>
<organism evidence="5 6">
    <name type="scientific">Phytophthora infestans (strain T30-4)</name>
    <name type="common">Potato late blight agent</name>
    <dbReference type="NCBI Taxonomy" id="403677"/>
    <lineage>
        <taxon>Eukaryota</taxon>
        <taxon>Sar</taxon>
        <taxon>Stramenopiles</taxon>
        <taxon>Oomycota</taxon>
        <taxon>Peronosporomycetes</taxon>
        <taxon>Peronosporales</taxon>
        <taxon>Peronosporaceae</taxon>
        <taxon>Phytophthora</taxon>
    </lineage>
</organism>
<dbReference type="OrthoDB" id="1879366at2759"/>
<dbReference type="VEuPathDB" id="FungiDB:PITG_17851"/>
<dbReference type="InterPro" id="IPR047109">
    <property type="entry name" value="CAD-like"/>
</dbReference>
<evidence type="ECO:0000256" key="1">
    <source>
        <dbReference type="ARBA" id="ARBA00022723"/>
    </source>
</evidence>
<dbReference type="GO" id="GO:0046872">
    <property type="term" value="F:metal ion binding"/>
    <property type="evidence" value="ECO:0007669"/>
    <property type="project" value="UniProtKB-KW"/>
</dbReference>
<dbReference type="Gene3D" id="3.40.50.720">
    <property type="entry name" value="NAD(P)-binding Rossmann-like Domain"/>
    <property type="match status" value="2"/>
</dbReference>
<dbReference type="KEGG" id="pif:PITG_17851"/>
<evidence type="ECO:0000256" key="2">
    <source>
        <dbReference type="ARBA" id="ARBA00022833"/>
    </source>
</evidence>
<dbReference type="EMBL" id="DS028178">
    <property type="protein sequence ID" value="EEY67534.1"/>
    <property type="molecule type" value="Genomic_DNA"/>
</dbReference>
<keyword evidence="4" id="KW-0472">Membrane</keyword>
<evidence type="ECO:0000256" key="4">
    <source>
        <dbReference type="SAM" id="Phobius"/>
    </source>
</evidence>
<evidence type="ECO:0000313" key="6">
    <source>
        <dbReference type="Proteomes" id="UP000006643"/>
    </source>
</evidence>
<keyword evidence="4" id="KW-0812">Transmembrane</keyword>
<proteinExistence type="predicted"/>
<dbReference type="GeneID" id="9471093"/>
<keyword evidence="1" id="KW-0479">Metal-binding</keyword>
<evidence type="ECO:0000256" key="3">
    <source>
        <dbReference type="ARBA" id="ARBA00023002"/>
    </source>
</evidence>
<reference evidence="6" key="1">
    <citation type="journal article" date="2009" name="Nature">
        <title>Genome sequence and analysis of the Irish potato famine pathogen Phytophthora infestans.</title>
        <authorList>
            <consortium name="The Broad Institute Genome Sequencing Platform"/>
            <person name="Haas B.J."/>
            <person name="Kamoun S."/>
            <person name="Zody M.C."/>
            <person name="Jiang R.H."/>
            <person name="Handsaker R.E."/>
            <person name="Cano L.M."/>
            <person name="Grabherr M."/>
            <person name="Kodira C.D."/>
            <person name="Raffaele S."/>
            <person name="Torto-Alalibo T."/>
            <person name="Bozkurt T.O."/>
            <person name="Ah-Fong A.M."/>
            <person name="Alvarado L."/>
            <person name="Anderson V.L."/>
            <person name="Armstrong M.R."/>
            <person name="Avrova A."/>
            <person name="Baxter L."/>
            <person name="Beynon J."/>
            <person name="Boevink P.C."/>
            <person name="Bollmann S.R."/>
            <person name="Bos J.I."/>
            <person name="Bulone V."/>
            <person name="Cai G."/>
            <person name="Cakir C."/>
            <person name="Carrington J.C."/>
            <person name="Chawner M."/>
            <person name="Conti L."/>
            <person name="Costanzo S."/>
            <person name="Ewan R."/>
            <person name="Fahlgren N."/>
            <person name="Fischbach M.A."/>
            <person name="Fugelstad J."/>
            <person name="Gilroy E.M."/>
            <person name="Gnerre S."/>
            <person name="Green P.J."/>
            <person name="Grenville-Briggs L.J."/>
            <person name="Griffith J."/>
            <person name="Grunwald N.J."/>
            <person name="Horn K."/>
            <person name="Horner N.R."/>
            <person name="Hu C.H."/>
            <person name="Huitema E."/>
            <person name="Jeong D.H."/>
            <person name="Jones A.M."/>
            <person name="Jones J.D."/>
            <person name="Jones R.W."/>
            <person name="Karlsson E.K."/>
            <person name="Kunjeti S.G."/>
            <person name="Lamour K."/>
            <person name="Liu Z."/>
            <person name="Ma L."/>
            <person name="Maclean D."/>
            <person name="Chibucos M.C."/>
            <person name="McDonald H."/>
            <person name="McWalters J."/>
            <person name="Meijer H.J."/>
            <person name="Morgan W."/>
            <person name="Morris P.F."/>
            <person name="Munro C.A."/>
            <person name="O'Neill K."/>
            <person name="Ospina-Giraldo M."/>
            <person name="Pinzon A."/>
            <person name="Pritchard L."/>
            <person name="Ramsahoye B."/>
            <person name="Ren Q."/>
            <person name="Restrepo S."/>
            <person name="Roy S."/>
            <person name="Sadanandom A."/>
            <person name="Savidor A."/>
            <person name="Schornack S."/>
            <person name="Schwartz D.C."/>
            <person name="Schumann U.D."/>
            <person name="Schwessinger B."/>
            <person name="Seyer L."/>
            <person name="Sharpe T."/>
            <person name="Silvar C."/>
            <person name="Song J."/>
            <person name="Studholme D.J."/>
            <person name="Sykes S."/>
            <person name="Thines M."/>
            <person name="van de Vondervoort P.J."/>
            <person name="Phuntumart V."/>
            <person name="Wawra S."/>
            <person name="Weide R."/>
            <person name="Win J."/>
            <person name="Young C."/>
            <person name="Zhou S."/>
            <person name="Fry W."/>
            <person name="Meyers B.C."/>
            <person name="van West P."/>
            <person name="Ristaino J."/>
            <person name="Govers F."/>
            <person name="Birch P.R."/>
            <person name="Whisson S.C."/>
            <person name="Judelson H.S."/>
            <person name="Nusbaum C."/>
        </authorList>
    </citation>
    <scope>NUCLEOTIDE SEQUENCE [LARGE SCALE GENOMIC DNA]</scope>
    <source>
        <strain evidence="6">T30-4</strain>
    </source>
</reference>
<name>D0NWU7_PHYIT</name>
<dbReference type="AlphaFoldDB" id="D0NWU7"/>
<keyword evidence="3" id="KW-0560">Oxidoreductase</keyword>
<evidence type="ECO:0000313" key="5">
    <source>
        <dbReference type="EMBL" id="EEY67534.1"/>
    </source>
</evidence>
<protein>
    <recommendedName>
        <fullName evidence="7">Alcohol dehydrogenase</fullName>
    </recommendedName>
</protein>
<dbReference type="InParanoid" id="D0NWU7"/>
<gene>
    <name evidence="5" type="ORF">PITG_17851</name>
</gene>
<keyword evidence="4" id="KW-1133">Transmembrane helix</keyword>
<dbReference type="RefSeq" id="XP_002896393.1">
    <property type="nucleotide sequence ID" value="XM_002896347.1"/>
</dbReference>
<feature type="transmembrane region" description="Helical" evidence="4">
    <location>
        <begin position="22"/>
        <end position="46"/>
    </location>
</feature>
<sequence>MCAGSTVYSPLKREGVKAGDRVGVVGIGGLGHLALQFIVHSMRLRLLSQRQQRKKKRQESSVQPSSTISAVRKIRSIQDVADTLKLAAEKNVRPIVENLPMDQVNEGIERIQEGKARYRIVLEN</sequence>
<dbReference type="HOGENOM" id="CLU_2008403_0_0_1"/>
<evidence type="ECO:0008006" key="7">
    <source>
        <dbReference type="Google" id="ProtNLM"/>
    </source>
</evidence>